<proteinExistence type="predicted"/>
<feature type="non-terminal residue" evidence="1">
    <location>
        <position position="133"/>
    </location>
</feature>
<dbReference type="EMBL" id="UOFB01000172">
    <property type="protein sequence ID" value="VAW47064.1"/>
    <property type="molecule type" value="Genomic_DNA"/>
</dbReference>
<evidence type="ECO:0000313" key="1">
    <source>
        <dbReference type="EMBL" id="VAW47064.1"/>
    </source>
</evidence>
<accession>A0A3B0WTP3</accession>
<protein>
    <submittedName>
        <fullName evidence="1">Uncharacterized protein</fullName>
    </submittedName>
</protein>
<sequence length="133" mass="14852">MLENLHQNLKVDSDQRIYGGKCCLVDANQLSILAFLLISGIFSSPVVAGDRFTPYVNFSVVKDDNLYRLDSDDNVSGISKEDTIYQTKAGVAVDLMLSRQQVLADVSVTDNRFENNSNLNYAGQAVDLKWNWL</sequence>
<gene>
    <name evidence="1" type="ORF">MNBD_GAMMA04-2115</name>
</gene>
<reference evidence="1" key="1">
    <citation type="submission" date="2018-06" db="EMBL/GenBank/DDBJ databases">
        <authorList>
            <person name="Zhirakovskaya E."/>
        </authorList>
    </citation>
    <scope>NUCLEOTIDE SEQUENCE</scope>
</reference>
<name>A0A3B0WTP3_9ZZZZ</name>
<dbReference type="AlphaFoldDB" id="A0A3B0WTP3"/>
<organism evidence="1">
    <name type="scientific">hydrothermal vent metagenome</name>
    <dbReference type="NCBI Taxonomy" id="652676"/>
    <lineage>
        <taxon>unclassified sequences</taxon>
        <taxon>metagenomes</taxon>
        <taxon>ecological metagenomes</taxon>
    </lineage>
</organism>